<dbReference type="Pfam" id="PF03259">
    <property type="entry name" value="Robl_LC7"/>
    <property type="match status" value="1"/>
</dbReference>
<dbReference type="RefSeq" id="WP_119342108.1">
    <property type="nucleotide sequence ID" value="NZ_BJXL01000072.1"/>
</dbReference>
<accession>A0A511R336</accession>
<dbReference type="AlphaFoldDB" id="A0A511R336"/>
<name>A0A511R336_9DEIN</name>
<dbReference type="Gene3D" id="3.30.450.30">
    <property type="entry name" value="Dynein light chain 2a, cytoplasmic"/>
    <property type="match status" value="1"/>
</dbReference>
<dbReference type="SMART" id="SM00960">
    <property type="entry name" value="Robl_LC7"/>
    <property type="match status" value="1"/>
</dbReference>
<proteinExistence type="predicted"/>
<reference evidence="2 3" key="1">
    <citation type="submission" date="2019-07" db="EMBL/GenBank/DDBJ databases">
        <title>Whole genome shotgun sequence of Meiothermus hypogaeus NBRC 106114.</title>
        <authorList>
            <person name="Hosoyama A."/>
            <person name="Uohara A."/>
            <person name="Ohji S."/>
            <person name="Ichikawa N."/>
        </authorList>
    </citation>
    <scope>NUCLEOTIDE SEQUENCE [LARGE SCALE GENOMIC DNA]</scope>
    <source>
        <strain evidence="2 3">NBRC 106114</strain>
    </source>
</reference>
<dbReference type="Proteomes" id="UP000321197">
    <property type="component" value="Unassembled WGS sequence"/>
</dbReference>
<dbReference type="SUPFAM" id="SSF103196">
    <property type="entry name" value="Roadblock/LC7 domain"/>
    <property type="match status" value="1"/>
</dbReference>
<dbReference type="OrthoDB" id="26070at2"/>
<evidence type="ECO:0000259" key="1">
    <source>
        <dbReference type="SMART" id="SM00960"/>
    </source>
</evidence>
<organism evidence="2 3">
    <name type="scientific">Meiothermus hypogaeus NBRC 106114</name>
    <dbReference type="NCBI Taxonomy" id="1227553"/>
    <lineage>
        <taxon>Bacteria</taxon>
        <taxon>Thermotogati</taxon>
        <taxon>Deinococcota</taxon>
        <taxon>Deinococci</taxon>
        <taxon>Thermales</taxon>
        <taxon>Thermaceae</taxon>
        <taxon>Meiothermus</taxon>
    </lineage>
</organism>
<gene>
    <name evidence="2" type="ORF">MHY01S_21900</name>
</gene>
<comment type="caution">
    <text evidence="2">The sequence shown here is derived from an EMBL/GenBank/DDBJ whole genome shotgun (WGS) entry which is preliminary data.</text>
</comment>
<protein>
    <recommendedName>
        <fullName evidence="1">Roadblock/LAMTOR2 domain-containing protein</fullName>
    </recommendedName>
</protein>
<sequence length="117" mass="12455">MVQEVLGELQVTKGVLASALVAEDGFVVESLRADQAPDVDFLGGAASTALASARALSQELGRGEVEEVMVEYPEGPVLLVPLEAGYLLVVLMDSMQSLGRVRFQLKKSVPRLQEALS</sequence>
<dbReference type="EMBL" id="BJXL01000072">
    <property type="protein sequence ID" value="GEM84024.1"/>
    <property type="molecule type" value="Genomic_DNA"/>
</dbReference>
<evidence type="ECO:0000313" key="3">
    <source>
        <dbReference type="Proteomes" id="UP000321197"/>
    </source>
</evidence>
<feature type="domain" description="Roadblock/LAMTOR2" evidence="1">
    <location>
        <begin position="2"/>
        <end position="92"/>
    </location>
</feature>
<evidence type="ECO:0000313" key="2">
    <source>
        <dbReference type="EMBL" id="GEM84024.1"/>
    </source>
</evidence>
<dbReference type="InterPro" id="IPR004942">
    <property type="entry name" value="Roadblock/LAMTOR2_dom"/>
</dbReference>